<accession>A0A7W4VFF7</accession>
<organism evidence="1 2">
    <name type="scientific">Cupriavidus alkaliphilus</name>
    <dbReference type="NCBI Taxonomy" id="942866"/>
    <lineage>
        <taxon>Bacteria</taxon>
        <taxon>Pseudomonadati</taxon>
        <taxon>Pseudomonadota</taxon>
        <taxon>Betaproteobacteria</taxon>
        <taxon>Burkholderiales</taxon>
        <taxon>Burkholderiaceae</taxon>
        <taxon>Cupriavidus</taxon>
    </lineage>
</organism>
<dbReference type="AlphaFoldDB" id="A0A7W4VFF7"/>
<dbReference type="EMBL" id="JACHWF010000009">
    <property type="protein sequence ID" value="MBB3010627.1"/>
    <property type="molecule type" value="Genomic_DNA"/>
</dbReference>
<protein>
    <submittedName>
        <fullName evidence="1">Uncharacterized protein</fullName>
    </submittedName>
</protein>
<dbReference type="Pfam" id="PF24175">
    <property type="entry name" value="SU10_adaptor"/>
    <property type="match status" value="1"/>
</dbReference>
<name>A0A7W4VFF7_9BURK</name>
<evidence type="ECO:0000313" key="2">
    <source>
        <dbReference type="Proteomes" id="UP000578036"/>
    </source>
</evidence>
<gene>
    <name evidence="1" type="ORF">FHX61_005308</name>
</gene>
<dbReference type="Proteomes" id="UP000578036">
    <property type="component" value="Unassembled WGS sequence"/>
</dbReference>
<dbReference type="RefSeq" id="WP_183300669.1">
    <property type="nucleotide sequence ID" value="NZ_JACHWF010000009.1"/>
</dbReference>
<reference evidence="1 2" key="1">
    <citation type="submission" date="2020-08" db="EMBL/GenBank/DDBJ databases">
        <title>Genomic Encyclopedia of Type Strains, Phase IV (KMG-V): Genome sequencing to study the core and pangenomes of soil and plant-associated prokaryotes.</title>
        <authorList>
            <person name="Whitman W."/>
        </authorList>
    </citation>
    <scope>NUCLEOTIDE SEQUENCE [LARGE SCALE GENOMIC DNA]</scope>
    <source>
        <strain evidence="1 2">SLV-2362</strain>
    </source>
</reference>
<keyword evidence="2" id="KW-1185">Reference proteome</keyword>
<evidence type="ECO:0000313" key="1">
    <source>
        <dbReference type="EMBL" id="MBB3010627.1"/>
    </source>
</evidence>
<proteinExistence type="predicted"/>
<dbReference type="InterPro" id="IPR056209">
    <property type="entry name" value="SU10_adaptor"/>
</dbReference>
<comment type="caution">
    <text evidence="1">The sequence shown here is derived from an EMBL/GenBank/DDBJ whole genome shotgun (WGS) entry which is preliminary data.</text>
</comment>
<sequence>MSTTKYTDLFNEVLPELPGVGEALATNAIRNAIIEFCQGSWAWRYFMDPLPILAGLSACELDPPPGAEVAQVLVAKVDGVPLTATNEKDLTAAMPRWQTETGRPMYFLTDDPAQIILAPVPDTKIMGGLVVTVALQPTRGSTGFPTWIWSRYFDGLAAGAKARLMAMPGKPWTNLQQALLYRAQFQSAMASAKVESQKSLSRGPLRTTSYH</sequence>